<feature type="binding site" evidence="11">
    <location>
        <position position="159"/>
    </location>
    <ligand>
        <name>Zn(2+)</name>
        <dbReference type="ChEBI" id="CHEBI:29105"/>
        <label>1</label>
    </ligand>
</feature>
<feature type="binding site" evidence="11">
    <location>
        <position position="219"/>
    </location>
    <ligand>
        <name>Zn(2+)</name>
        <dbReference type="ChEBI" id="CHEBI:29105"/>
        <label>1</label>
    </ligand>
</feature>
<dbReference type="Pfam" id="PF00226">
    <property type="entry name" value="DnaJ"/>
    <property type="match status" value="1"/>
</dbReference>
<comment type="subunit">
    <text evidence="11">Homodimer.</text>
</comment>
<feature type="domain" description="J" evidence="13">
    <location>
        <begin position="17"/>
        <end position="81"/>
    </location>
</feature>
<dbReference type="InterPro" id="IPR036410">
    <property type="entry name" value="HSP_DnaJ_Cys-rich_dom_sf"/>
</dbReference>
<dbReference type="GO" id="GO:0031072">
    <property type="term" value="F:heat shock protein binding"/>
    <property type="evidence" value="ECO:0007669"/>
    <property type="project" value="InterPro"/>
</dbReference>
<dbReference type="PRINTS" id="PR00625">
    <property type="entry name" value="JDOMAIN"/>
</dbReference>
<dbReference type="HAMAP" id="MF_01152">
    <property type="entry name" value="DnaJ"/>
    <property type="match status" value="1"/>
</dbReference>
<reference evidence="15 16" key="1">
    <citation type="submission" date="2014-12" db="EMBL/GenBank/DDBJ databases">
        <title>Comparative genomics of the lactic acid bacteria isolated from the honey bee gut.</title>
        <authorList>
            <person name="Ellegaard K.M."/>
            <person name="Tamarit D."/>
            <person name="Javelind E."/>
            <person name="Olofsson T."/>
            <person name="Andersson S.G."/>
            <person name="Vasquez A."/>
        </authorList>
    </citation>
    <scope>NUCLEOTIDE SEQUENCE [LARGE SCALE GENOMIC DNA]</scope>
    <source>
        <strain evidence="15 16">Hon2</strain>
    </source>
</reference>
<dbReference type="PANTHER" id="PTHR43096:SF48">
    <property type="entry name" value="CHAPERONE PROTEIN DNAJ"/>
    <property type="match status" value="1"/>
</dbReference>
<dbReference type="SUPFAM" id="SSF49493">
    <property type="entry name" value="HSP40/DnaJ peptide-binding domain"/>
    <property type="match status" value="2"/>
</dbReference>
<keyword evidence="2 11" id="KW-0235">DNA replication</keyword>
<comment type="subcellular location">
    <subcellularLocation>
        <location evidence="11">Cytoplasm</location>
    </subcellularLocation>
</comment>
<dbReference type="GO" id="GO:0009408">
    <property type="term" value="P:response to heat"/>
    <property type="evidence" value="ECO:0007669"/>
    <property type="project" value="InterPro"/>
</dbReference>
<proteinExistence type="inferred from homology"/>
<dbReference type="HOGENOM" id="CLU_017633_0_7_9"/>
<keyword evidence="4 11" id="KW-0677">Repeat</keyword>
<evidence type="ECO:0000313" key="16">
    <source>
        <dbReference type="Proteomes" id="UP000033695"/>
    </source>
</evidence>
<feature type="binding site" evidence="11">
    <location>
        <position position="205"/>
    </location>
    <ligand>
        <name>Zn(2+)</name>
        <dbReference type="ChEBI" id="CHEBI:29105"/>
        <label>2</label>
    </ligand>
</feature>
<keyword evidence="3 11" id="KW-0479">Metal-binding</keyword>
<dbReference type="CDD" id="cd06257">
    <property type="entry name" value="DnaJ"/>
    <property type="match status" value="1"/>
</dbReference>
<dbReference type="InterPro" id="IPR001305">
    <property type="entry name" value="HSP_DnaJ_Cys-rich_dom"/>
</dbReference>
<dbReference type="PANTHER" id="PTHR43096">
    <property type="entry name" value="DNAJ HOMOLOG 1, MITOCHONDRIAL-RELATED"/>
    <property type="match status" value="1"/>
</dbReference>
<dbReference type="FunFam" id="2.10.230.10:FF:000002">
    <property type="entry name" value="Molecular chaperone DnaJ"/>
    <property type="match status" value="1"/>
</dbReference>
<dbReference type="GO" id="GO:0042026">
    <property type="term" value="P:protein refolding"/>
    <property type="evidence" value="ECO:0007669"/>
    <property type="project" value="TreeGrafter"/>
</dbReference>
<evidence type="ECO:0000256" key="1">
    <source>
        <dbReference type="ARBA" id="ARBA00022490"/>
    </source>
</evidence>
<feature type="binding site" evidence="11">
    <location>
        <position position="179"/>
    </location>
    <ligand>
        <name>Zn(2+)</name>
        <dbReference type="ChEBI" id="CHEBI:29105"/>
        <label>2</label>
    </ligand>
</feature>
<keyword evidence="5 11" id="KW-0863">Zinc-finger</keyword>
<sequence length="391" mass="43419">MSRPHFIVEERLGEIMDPYETLGVDRNASEDEIKKAYRKLSKKYHPDLNKAPDAEKKFKEVNDAYEILKDPQKKAQYDQFGTTGNQQGGFNGGQGFSGFDDFGDFGDIFNSFFGGGTSRRSDPTAPRKGRDLEYRVKLKFDEAIFGGKKTIHYNRQEECATCHGSGAKPGTNPVTCHKCHGTGYIKISQRTPLGMMQTQQVCDVCGGRGQEIKDKCPECHGRGKVTRNHALEVNVPAGIDNLQRMRLDGQGEAGDNRGPYGDLYIVFEVEPSREFTRDGDTIYSHAAISFPQAALGDTIKVNTVRGPVELKVPAGTQSGTVFRLRGQGVPRLHGGVGDQRVTVEIVTPKHLNVKQKEALQKYAQLGGGKVKEQDRNLFERVRDNMKDKFGN</sequence>
<evidence type="ECO:0000313" key="15">
    <source>
        <dbReference type="EMBL" id="KJY49235.1"/>
    </source>
</evidence>
<dbReference type="FunFam" id="1.10.287.110:FF:000031">
    <property type="entry name" value="Molecular chaperone DnaJ"/>
    <property type="match status" value="1"/>
</dbReference>
<dbReference type="NCBIfam" id="TIGR02349">
    <property type="entry name" value="DnaJ_bact"/>
    <property type="match status" value="1"/>
</dbReference>
<comment type="function">
    <text evidence="11">Participates actively in the response to hyperosmotic and heat shock by preventing the aggregation of stress-denatured proteins and by disaggregating proteins, also in an autonomous, DnaK-independent fashion. Unfolded proteins bind initially to DnaJ; upon interaction with the DnaJ-bound protein, DnaK hydrolyzes its bound ATP, resulting in the formation of a stable complex. GrpE releases ADP from DnaK; ATP binding to DnaK triggers the release of the substrate protein, thus completing the reaction cycle. Several rounds of ATP-dependent interactions between DnaJ, DnaK and GrpE are required for fully efficient folding. Also involved, together with DnaK and GrpE, in the DNA replication of plasmids through activation of initiation proteins.</text>
</comment>
<evidence type="ECO:0000256" key="9">
    <source>
        <dbReference type="ARBA" id="ARBA00061004"/>
    </source>
</evidence>
<dbReference type="Proteomes" id="UP000033695">
    <property type="component" value="Unassembled WGS sequence"/>
</dbReference>
<evidence type="ECO:0000256" key="10">
    <source>
        <dbReference type="ARBA" id="ARBA00067609"/>
    </source>
</evidence>
<evidence type="ECO:0000256" key="11">
    <source>
        <dbReference type="HAMAP-Rule" id="MF_01152"/>
    </source>
</evidence>
<dbReference type="GO" id="GO:0008270">
    <property type="term" value="F:zinc ion binding"/>
    <property type="evidence" value="ECO:0007669"/>
    <property type="project" value="UniProtKB-UniRule"/>
</dbReference>
<comment type="caution">
    <text evidence="15">The sequence shown here is derived from an EMBL/GenBank/DDBJ whole genome shotgun (WGS) entry which is preliminary data.</text>
</comment>
<dbReference type="InterPro" id="IPR001623">
    <property type="entry name" value="DnaJ_domain"/>
</dbReference>
<dbReference type="CDD" id="cd10747">
    <property type="entry name" value="DnaJ_C"/>
    <property type="match status" value="1"/>
</dbReference>
<dbReference type="GO" id="GO:0051082">
    <property type="term" value="F:unfolded protein binding"/>
    <property type="evidence" value="ECO:0007669"/>
    <property type="project" value="UniProtKB-UniRule"/>
</dbReference>
<dbReference type="FunFam" id="2.60.260.20:FF:000005">
    <property type="entry name" value="Chaperone protein dnaJ 1, mitochondrial"/>
    <property type="match status" value="1"/>
</dbReference>
<name>A0A0F4KS55_9LACO</name>
<keyword evidence="6 11" id="KW-0862">Zinc</keyword>
<dbReference type="GO" id="GO:0006260">
    <property type="term" value="P:DNA replication"/>
    <property type="evidence" value="ECO:0007669"/>
    <property type="project" value="UniProtKB-KW"/>
</dbReference>
<evidence type="ECO:0000256" key="3">
    <source>
        <dbReference type="ARBA" id="ARBA00022723"/>
    </source>
</evidence>
<evidence type="ECO:0000259" key="14">
    <source>
        <dbReference type="PROSITE" id="PS51188"/>
    </source>
</evidence>
<evidence type="ECO:0000256" key="8">
    <source>
        <dbReference type="ARBA" id="ARBA00023186"/>
    </source>
</evidence>
<feature type="binding site" evidence="11">
    <location>
        <position position="216"/>
    </location>
    <ligand>
        <name>Zn(2+)</name>
        <dbReference type="ChEBI" id="CHEBI:29105"/>
        <label>1</label>
    </ligand>
</feature>
<evidence type="ECO:0000256" key="7">
    <source>
        <dbReference type="ARBA" id="ARBA00023016"/>
    </source>
</evidence>
<gene>
    <name evidence="11 15" type="primary">dnaJ</name>
    <name evidence="15" type="ORF">JG29_06890</name>
</gene>
<keyword evidence="8 11" id="KW-0143">Chaperone</keyword>
<dbReference type="SUPFAM" id="SSF46565">
    <property type="entry name" value="Chaperone J-domain"/>
    <property type="match status" value="1"/>
</dbReference>
<feature type="repeat" description="CXXCXGXG motif" evidence="11">
    <location>
        <begin position="176"/>
        <end position="183"/>
    </location>
</feature>
<protein>
    <recommendedName>
        <fullName evidence="10 11">Chaperone protein DnaJ</fullName>
    </recommendedName>
</protein>
<dbReference type="NCBIfam" id="NF008035">
    <property type="entry name" value="PRK10767.1"/>
    <property type="match status" value="1"/>
</dbReference>
<dbReference type="Pfam" id="PF00684">
    <property type="entry name" value="DnaJ_CXXCXGXG"/>
    <property type="match status" value="1"/>
</dbReference>
<dbReference type="EMBL" id="JXBZ01000005">
    <property type="protein sequence ID" value="KJY49235.1"/>
    <property type="molecule type" value="Genomic_DNA"/>
</dbReference>
<evidence type="ECO:0000256" key="6">
    <source>
        <dbReference type="ARBA" id="ARBA00022833"/>
    </source>
</evidence>
<feature type="repeat" description="CXXCXGXG motif" evidence="11">
    <location>
        <begin position="216"/>
        <end position="223"/>
    </location>
</feature>
<dbReference type="GO" id="GO:0005524">
    <property type="term" value="F:ATP binding"/>
    <property type="evidence" value="ECO:0007669"/>
    <property type="project" value="InterPro"/>
</dbReference>
<organism evidence="15 16">
    <name type="scientific">Bombilactobacillus mellis</name>
    <dbReference type="NCBI Taxonomy" id="1218508"/>
    <lineage>
        <taxon>Bacteria</taxon>
        <taxon>Bacillati</taxon>
        <taxon>Bacillota</taxon>
        <taxon>Bacilli</taxon>
        <taxon>Lactobacillales</taxon>
        <taxon>Lactobacillaceae</taxon>
        <taxon>Bombilactobacillus</taxon>
    </lineage>
</organism>
<dbReference type="PATRIC" id="fig|1218508.4.peg.704"/>
<evidence type="ECO:0000259" key="13">
    <source>
        <dbReference type="PROSITE" id="PS50076"/>
    </source>
</evidence>
<dbReference type="InterPro" id="IPR012724">
    <property type="entry name" value="DnaJ"/>
</dbReference>
<comment type="similarity">
    <text evidence="9 11">Belongs to the DnaJ family.</text>
</comment>
<dbReference type="NCBIfam" id="NF010869">
    <property type="entry name" value="PRK14276.1"/>
    <property type="match status" value="1"/>
</dbReference>
<dbReference type="InterPro" id="IPR018253">
    <property type="entry name" value="DnaJ_domain_CS"/>
</dbReference>
<feature type="zinc finger region" description="CR-type" evidence="12">
    <location>
        <begin position="146"/>
        <end position="228"/>
    </location>
</feature>
<dbReference type="Pfam" id="PF01556">
    <property type="entry name" value="DnaJ_C"/>
    <property type="match status" value="1"/>
</dbReference>
<dbReference type="SUPFAM" id="SSF57938">
    <property type="entry name" value="DnaJ/Hsp40 cysteine-rich domain"/>
    <property type="match status" value="1"/>
</dbReference>
<evidence type="ECO:0000256" key="5">
    <source>
        <dbReference type="ARBA" id="ARBA00022771"/>
    </source>
</evidence>
<feature type="domain" description="CR-type" evidence="14">
    <location>
        <begin position="146"/>
        <end position="228"/>
    </location>
</feature>
<dbReference type="PROSITE" id="PS00636">
    <property type="entry name" value="DNAJ_1"/>
    <property type="match status" value="1"/>
</dbReference>
<dbReference type="CDD" id="cd10719">
    <property type="entry name" value="DnaJ_zf"/>
    <property type="match status" value="1"/>
</dbReference>
<dbReference type="PROSITE" id="PS51188">
    <property type="entry name" value="ZF_CR"/>
    <property type="match status" value="1"/>
</dbReference>
<evidence type="ECO:0000256" key="2">
    <source>
        <dbReference type="ARBA" id="ARBA00022705"/>
    </source>
</evidence>
<feature type="binding site" evidence="11">
    <location>
        <position position="202"/>
    </location>
    <ligand>
        <name>Zn(2+)</name>
        <dbReference type="ChEBI" id="CHEBI:29105"/>
        <label>2</label>
    </ligand>
</feature>
<dbReference type="Gene3D" id="2.60.260.20">
    <property type="entry name" value="Urease metallochaperone UreE, N-terminal domain"/>
    <property type="match status" value="2"/>
</dbReference>
<comment type="cofactor">
    <cofactor evidence="11">
        <name>Zn(2+)</name>
        <dbReference type="ChEBI" id="CHEBI:29105"/>
    </cofactor>
    <text evidence="11">Binds 2 Zn(2+) ions per monomer.</text>
</comment>
<feature type="binding site" evidence="11">
    <location>
        <position position="162"/>
    </location>
    <ligand>
        <name>Zn(2+)</name>
        <dbReference type="ChEBI" id="CHEBI:29105"/>
        <label>1</label>
    </ligand>
</feature>
<accession>A0A0F4KS55</accession>
<dbReference type="PROSITE" id="PS50076">
    <property type="entry name" value="DNAJ_2"/>
    <property type="match status" value="1"/>
</dbReference>
<dbReference type="Gene3D" id="1.10.287.110">
    <property type="entry name" value="DnaJ domain"/>
    <property type="match status" value="1"/>
</dbReference>
<keyword evidence="1 11" id="KW-0963">Cytoplasm</keyword>
<dbReference type="InterPro" id="IPR036869">
    <property type="entry name" value="J_dom_sf"/>
</dbReference>
<feature type="repeat" description="CXXCXGXG motif" evidence="11">
    <location>
        <begin position="159"/>
        <end position="166"/>
    </location>
</feature>
<dbReference type="InterPro" id="IPR002939">
    <property type="entry name" value="DnaJ_C"/>
</dbReference>
<evidence type="ECO:0000256" key="4">
    <source>
        <dbReference type="ARBA" id="ARBA00022737"/>
    </source>
</evidence>
<feature type="repeat" description="CXXCXGXG motif" evidence="11">
    <location>
        <begin position="202"/>
        <end position="209"/>
    </location>
</feature>
<dbReference type="GO" id="GO:0005737">
    <property type="term" value="C:cytoplasm"/>
    <property type="evidence" value="ECO:0007669"/>
    <property type="project" value="UniProtKB-SubCell"/>
</dbReference>
<comment type="domain">
    <text evidence="11">The J domain is necessary and sufficient to stimulate DnaK ATPase activity. Zinc center 1 plays an important role in the autonomous, DnaK-independent chaperone activity of DnaJ. Zinc center 2 is essential for interaction with DnaK and for DnaJ activity.</text>
</comment>
<keyword evidence="16" id="KW-1185">Reference proteome</keyword>
<dbReference type="AlphaFoldDB" id="A0A0F4KS55"/>
<dbReference type="SMART" id="SM00271">
    <property type="entry name" value="DnaJ"/>
    <property type="match status" value="1"/>
</dbReference>
<dbReference type="InterPro" id="IPR008971">
    <property type="entry name" value="HSP40/DnaJ_pept-bd"/>
</dbReference>
<feature type="binding site" evidence="11">
    <location>
        <position position="176"/>
    </location>
    <ligand>
        <name>Zn(2+)</name>
        <dbReference type="ChEBI" id="CHEBI:29105"/>
        <label>2</label>
    </ligand>
</feature>
<keyword evidence="7 11" id="KW-0346">Stress response</keyword>
<evidence type="ECO:0000256" key="12">
    <source>
        <dbReference type="PROSITE-ProRule" id="PRU00546"/>
    </source>
</evidence>
<dbReference type="STRING" id="1218508.JG29_06890"/>
<dbReference type="Gene3D" id="2.10.230.10">
    <property type="entry name" value="Heat shock protein DnaJ, cysteine-rich domain"/>
    <property type="match status" value="1"/>
</dbReference>